<proteinExistence type="predicted"/>
<feature type="domain" description="CRAL-TRIO" evidence="1">
    <location>
        <begin position="132"/>
        <end position="326"/>
    </location>
</feature>
<evidence type="ECO:0000313" key="3">
    <source>
        <dbReference type="EMBL" id="KAK7199729.1"/>
    </source>
</evidence>
<dbReference type="SUPFAM" id="SSF52087">
    <property type="entry name" value="CRAL/TRIO domain"/>
    <property type="match status" value="1"/>
</dbReference>
<accession>A0AAW0F291</accession>
<dbReference type="CDD" id="cd00170">
    <property type="entry name" value="SEC14"/>
    <property type="match status" value="1"/>
</dbReference>
<dbReference type="PANTHER" id="PTHR23324">
    <property type="entry name" value="SEC14 RELATED PROTEIN"/>
    <property type="match status" value="1"/>
</dbReference>
<dbReference type="GO" id="GO:0005737">
    <property type="term" value="C:cytoplasm"/>
    <property type="evidence" value="ECO:0007669"/>
    <property type="project" value="TreeGrafter"/>
</dbReference>
<feature type="domain" description="GOLD" evidence="2">
    <location>
        <begin position="347"/>
        <end position="468"/>
    </location>
</feature>
<dbReference type="Pfam" id="PF00650">
    <property type="entry name" value="CRAL_TRIO"/>
    <property type="match status" value="1"/>
</dbReference>
<evidence type="ECO:0000313" key="4">
    <source>
        <dbReference type="Proteomes" id="UP001430356"/>
    </source>
</evidence>
<dbReference type="Proteomes" id="UP001430356">
    <property type="component" value="Unassembled WGS sequence"/>
</dbReference>
<keyword evidence="4" id="KW-1185">Reference proteome</keyword>
<dbReference type="PROSITE" id="PS50191">
    <property type="entry name" value="CRAL_TRIO"/>
    <property type="match status" value="1"/>
</dbReference>
<dbReference type="PANTHER" id="PTHR23324:SF83">
    <property type="entry name" value="SEC14-LIKE PROTEIN 2"/>
    <property type="match status" value="1"/>
</dbReference>
<dbReference type="AlphaFoldDB" id="A0AAW0F291"/>
<dbReference type="InterPro" id="IPR051064">
    <property type="entry name" value="SEC14/CRAL-TRIO_domain"/>
</dbReference>
<dbReference type="SUPFAM" id="SSF101576">
    <property type="entry name" value="Supernatant protein factor (SPF), C-terminal domain"/>
    <property type="match status" value="1"/>
</dbReference>
<dbReference type="InterPro" id="IPR001251">
    <property type="entry name" value="CRAL-TRIO_dom"/>
</dbReference>
<dbReference type="PROSITE" id="PS50866">
    <property type="entry name" value="GOLD"/>
    <property type="match status" value="1"/>
</dbReference>
<sequence length="477" mass="53101">MSTFALQPLPLFQPITAKSEERISQVLEALKQPGKEELPTLFQRAKERGTSHLPTPQNDIRLMAYAFLVARNWNVRDAVKMANDACRFCEKYNFGQQAPFPSGMSIRGYDLAGVAAWTKLPMGSATTPLYRCMQTMSPLVHSGFHYWDRRGLPVAYWLAGRMDTHTVLKRVKPHIPVGSTIEDFFQIFGGGLVETGWSLCAYQDAVLAAHPQPGIDMGAPRRNFCTIIVDCKGMSYKMIDRQLLERTKAALQQMNCVFADFIHRIVAVNCPPMVRFAYSLLKSALNEGVQEKVTFVSPENTTAALDSVVGLERVPAFLGGRCNCPGGCIASYNPSAAFTAEEFGGEGDLITENITVGPGKKHEKVFELLQGEEVIWEFQTTKGTDVRFSVMFYPRQKGVSTHERNGKMRVRIDPASKRTTTENPVVKQEKLTDGADSYMAPEDGILQLVWDNSKSLVSDKGIQMRVYKSEAMVEGTE</sequence>
<dbReference type="InterPro" id="IPR009038">
    <property type="entry name" value="GOLD_dom"/>
</dbReference>
<dbReference type="Gene3D" id="2.60.120.680">
    <property type="entry name" value="GOLD domain"/>
    <property type="match status" value="1"/>
</dbReference>
<gene>
    <name evidence="3" type="ORF">NESM_000019000</name>
</gene>
<evidence type="ECO:0000259" key="1">
    <source>
        <dbReference type="PROSITE" id="PS50191"/>
    </source>
</evidence>
<dbReference type="Gene3D" id="3.40.525.10">
    <property type="entry name" value="CRAL-TRIO lipid binding domain"/>
    <property type="match status" value="1"/>
</dbReference>
<dbReference type="InterPro" id="IPR036865">
    <property type="entry name" value="CRAL-TRIO_dom_sf"/>
</dbReference>
<evidence type="ECO:0000259" key="2">
    <source>
        <dbReference type="PROSITE" id="PS50866"/>
    </source>
</evidence>
<reference evidence="3 4" key="1">
    <citation type="journal article" date="2021" name="MBio">
        <title>A New Model Trypanosomatid, Novymonas esmeraldas: Genomic Perception of Its 'Candidatus Pandoraea novymonadis' Endosymbiont.</title>
        <authorList>
            <person name="Zakharova A."/>
            <person name="Saura A."/>
            <person name="Butenko A."/>
            <person name="Podesvova L."/>
            <person name="Warmusova S."/>
            <person name="Kostygov A.Y."/>
            <person name="Nenarokova A."/>
            <person name="Lukes J."/>
            <person name="Opperdoes F.R."/>
            <person name="Yurchenko V."/>
        </authorList>
    </citation>
    <scope>NUCLEOTIDE SEQUENCE [LARGE SCALE GENOMIC DNA]</scope>
    <source>
        <strain evidence="3 4">E262AT.01</strain>
    </source>
</reference>
<name>A0AAW0F291_9TRYP</name>
<organism evidence="3 4">
    <name type="scientific">Novymonas esmeraldas</name>
    <dbReference type="NCBI Taxonomy" id="1808958"/>
    <lineage>
        <taxon>Eukaryota</taxon>
        <taxon>Discoba</taxon>
        <taxon>Euglenozoa</taxon>
        <taxon>Kinetoplastea</taxon>
        <taxon>Metakinetoplastina</taxon>
        <taxon>Trypanosomatida</taxon>
        <taxon>Trypanosomatidae</taxon>
        <taxon>Novymonas</taxon>
    </lineage>
</organism>
<protein>
    <submittedName>
        <fullName evidence="3">CRAL/TRIO domain containing protein</fullName>
    </submittedName>
</protein>
<comment type="caution">
    <text evidence="3">The sequence shown here is derived from an EMBL/GenBank/DDBJ whole genome shotgun (WGS) entry which is preliminary data.</text>
</comment>
<dbReference type="EMBL" id="JAECZO010000001">
    <property type="protein sequence ID" value="KAK7199729.1"/>
    <property type="molecule type" value="Genomic_DNA"/>
</dbReference>
<dbReference type="InterPro" id="IPR036598">
    <property type="entry name" value="GOLD_dom_sf"/>
</dbReference>